<dbReference type="InterPro" id="IPR035994">
    <property type="entry name" value="Nucleoside_phosphorylase_sf"/>
</dbReference>
<dbReference type="UniPathway" id="UPA00904">
    <property type="reaction ID" value="UER00873"/>
</dbReference>
<feature type="site" description="Important for substrate specificity" evidence="5">
    <location>
        <position position="172"/>
    </location>
</feature>
<dbReference type="EMBL" id="AZAJ01000001">
    <property type="protein sequence ID" value="ETA68381.1"/>
    <property type="molecule type" value="Genomic_DNA"/>
</dbReference>
<keyword evidence="2 5" id="KW-0808">Transferase</keyword>
<comment type="pathway">
    <text evidence="5">Amino-acid biosynthesis; L-methionine biosynthesis via salvage pathway; S-methyl-5-thio-alpha-D-ribose 1-phosphate from S-methyl-5'-thioadenosine (phosphorylase route): step 1/1.</text>
</comment>
<keyword evidence="8" id="KW-1185">Reference proteome</keyword>
<evidence type="ECO:0000313" key="8">
    <source>
        <dbReference type="Proteomes" id="UP000019483"/>
    </source>
</evidence>
<dbReference type="RefSeq" id="WP_023845516.1">
    <property type="nucleotide sequence ID" value="NZ_AZAJ01000001.1"/>
</dbReference>
<dbReference type="InterPro" id="IPR000845">
    <property type="entry name" value="Nucleoside_phosphorylase_d"/>
</dbReference>
<proteinExistence type="inferred from homology"/>
<dbReference type="GO" id="GO:0005829">
    <property type="term" value="C:cytosol"/>
    <property type="evidence" value="ECO:0007669"/>
    <property type="project" value="TreeGrafter"/>
</dbReference>
<dbReference type="NCBIfam" id="TIGR01694">
    <property type="entry name" value="MTAP"/>
    <property type="match status" value="1"/>
</dbReference>
<feature type="binding site" evidence="5">
    <location>
        <begin position="214"/>
        <end position="216"/>
    </location>
    <ligand>
        <name>substrate</name>
    </ligand>
</feature>
<dbReference type="Gene3D" id="3.40.50.1580">
    <property type="entry name" value="Nucleoside phosphorylase domain"/>
    <property type="match status" value="1"/>
</dbReference>
<dbReference type="EC" id="2.4.2.28" evidence="5"/>
<dbReference type="InterPro" id="IPR018099">
    <property type="entry name" value="Purine_phosphorylase-2_CS"/>
</dbReference>
<evidence type="ECO:0000256" key="5">
    <source>
        <dbReference type="HAMAP-Rule" id="MF_01963"/>
    </source>
</evidence>
<dbReference type="GO" id="GO:0019509">
    <property type="term" value="P:L-methionine salvage from methylthioadenosine"/>
    <property type="evidence" value="ECO:0007669"/>
    <property type="project" value="UniProtKB-UniRule"/>
</dbReference>
<feature type="binding site" evidence="5">
    <location>
        <position position="190"/>
    </location>
    <ligand>
        <name>substrate</name>
    </ligand>
</feature>
<dbReference type="AlphaFoldDB" id="W9DY93"/>
<dbReference type="PANTHER" id="PTHR42679:SF2">
    <property type="entry name" value="S-METHYL-5'-THIOADENOSINE PHOSPHORYLASE"/>
    <property type="match status" value="1"/>
</dbReference>
<evidence type="ECO:0000313" key="7">
    <source>
        <dbReference type="EMBL" id="ETA68381.1"/>
    </source>
</evidence>
<comment type="function">
    <text evidence="5">Catalyzes the reversible phosphorylation of S-methyl-5'-thioadenosine (MTA) to adenine and 5-methylthioribose-1-phosphate. Involved in the breakdown of MTA, a major by-product of polyamine biosynthesis. Responsible for the first step in the methionine salvage pathway after MTA has been generated from S-adenosylmethionine. Has broad substrate specificity with 6-aminopurine nucleosides as preferred substrates.</text>
</comment>
<keyword evidence="3 5" id="KW-0660">Purine salvage</keyword>
<feature type="domain" description="Nucleoside phosphorylase" evidence="6">
    <location>
        <begin position="10"/>
        <end position="246"/>
    </location>
</feature>
<sequence>MQEKAKAKADIAIIGGSGIYDANLLDNVRDVDIDTPFGKPSDSITVGNHGDVGVCFLPRHGIGHRISPSELNSRANIFALKKLGVKRIIAASAVGSLKEELKPLDIVIPNQIYDRTKSRPSTFFEDGIVVHMGFADPFCPETSKTIVDVANSKGYSVKEGGTYVCMEGPQFSTRAESRVYQSLGFDIIGMTAIPEAKLAREAEICYSMIATVTDYDVWYEEDVTIETVIENAMKNEAAVKDIIVSTLDKLSLEQHCMCKDALMGAITTVPSMIPHETKRRLDPLIGKYLDE</sequence>
<feature type="binding site" evidence="5">
    <location>
        <begin position="92"/>
        <end position="93"/>
    </location>
    <ligand>
        <name>phosphate</name>
        <dbReference type="ChEBI" id="CHEBI:43474"/>
    </ligand>
</feature>
<dbReference type="SUPFAM" id="SSF53167">
    <property type="entry name" value="Purine and uridine phosphorylases"/>
    <property type="match status" value="1"/>
</dbReference>
<dbReference type="Proteomes" id="UP000019483">
    <property type="component" value="Unassembled WGS sequence"/>
</dbReference>
<dbReference type="STRING" id="1090322.MettiDRAFT_1850"/>
<dbReference type="HAMAP" id="MF_01963">
    <property type="entry name" value="MTAP"/>
    <property type="match status" value="1"/>
</dbReference>
<feature type="binding site" evidence="5">
    <location>
        <position position="17"/>
    </location>
    <ligand>
        <name>phosphate</name>
        <dbReference type="ChEBI" id="CHEBI:43474"/>
    </ligand>
</feature>
<dbReference type="FunFam" id="3.40.50.1580:FF:000012">
    <property type="entry name" value="Probable 6-oxopurine nucleoside phosphorylase"/>
    <property type="match status" value="1"/>
</dbReference>
<evidence type="ECO:0000256" key="1">
    <source>
        <dbReference type="ARBA" id="ARBA00022676"/>
    </source>
</evidence>
<comment type="similarity">
    <text evidence="5">Belongs to the PNP/MTAP phosphorylase family. MTAP subfamily.</text>
</comment>
<evidence type="ECO:0000256" key="2">
    <source>
        <dbReference type="ARBA" id="ARBA00022679"/>
    </source>
</evidence>
<organism evidence="7 8">
    <name type="scientific">Methanolobus tindarius DSM 2278</name>
    <dbReference type="NCBI Taxonomy" id="1090322"/>
    <lineage>
        <taxon>Archaea</taxon>
        <taxon>Methanobacteriati</taxon>
        <taxon>Methanobacteriota</taxon>
        <taxon>Stenosarchaea group</taxon>
        <taxon>Methanomicrobia</taxon>
        <taxon>Methanosarcinales</taxon>
        <taxon>Methanosarcinaceae</taxon>
        <taxon>Methanolobus</taxon>
    </lineage>
</organism>
<reference evidence="7 8" key="1">
    <citation type="submission" date="2013-08" db="EMBL/GenBank/DDBJ databases">
        <authorList>
            <consortium name="DOE Joint Genome Institute"/>
            <person name="Eisen J."/>
            <person name="Huntemann M."/>
            <person name="Han J."/>
            <person name="Chen A."/>
            <person name="Kyrpides N."/>
            <person name="Mavromatis K."/>
            <person name="Markowitz V."/>
            <person name="Palaniappan K."/>
            <person name="Ivanova N."/>
            <person name="Schaumberg A."/>
            <person name="Pati A."/>
            <person name="Liolios K."/>
            <person name="Nordberg H.P."/>
            <person name="Cantor M.N."/>
            <person name="Hua S.X."/>
            <person name="Woyke T."/>
        </authorList>
    </citation>
    <scope>NUCLEOTIDE SEQUENCE [LARGE SCALE GENOMIC DNA]</scope>
    <source>
        <strain evidence="7 8">DSM 2278</strain>
    </source>
</reference>
<feature type="site" description="Important for substrate specificity" evidence="5">
    <location>
        <position position="225"/>
    </location>
</feature>
<dbReference type="InterPro" id="IPR010044">
    <property type="entry name" value="MTAP"/>
</dbReference>
<feature type="binding site" evidence="5">
    <location>
        <begin position="59"/>
        <end position="60"/>
    </location>
    <ligand>
        <name>phosphate</name>
        <dbReference type="ChEBI" id="CHEBI:43474"/>
    </ligand>
</feature>
<dbReference type="PANTHER" id="PTHR42679">
    <property type="entry name" value="S-METHYL-5'-THIOADENOSINE PHOSPHORYLASE"/>
    <property type="match status" value="1"/>
</dbReference>
<comment type="subunit">
    <text evidence="4 5">Homohexamer. Dimer of a homotrimer.</text>
</comment>
<name>W9DY93_METTI</name>
<dbReference type="CDD" id="cd09010">
    <property type="entry name" value="MTAP_SsMTAPII_like_MTIP"/>
    <property type="match status" value="1"/>
</dbReference>
<gene>
    <name evidence="5" type="primary">mtnP</name>
    <name evidence="7" type="ORF">MettiDRAFT_1850</name>
</gene>
<feature type="binding site" evidence="5">
    <location>
        <position position="191"/>
    </location>
    <ligand>
        <name>phosphate</name>
        <dbReference type="ChEBI" id="CHEBI:43474"/>
    </ligand>
</feature>
<accession>W9DY93</accession>
<evidence type="ECO:0000256" key="3">
    <source>
        <dbReference type="ARBA" id="ARBA00022726"/>
    </source>
</evidence>
<dbReference type="PROSITE" id="PS01240">
    <property type="entry name" value="PNP_MTAP_2"/>
    <property type="match status" value="1"/>
</dbReference>
<dbReference type="Pfam" id="PF01048">
    <property type="entry name" value="PNP_UDP_1"/>
    <property type="match status" value="1"/>
</dbReference>
<comment type="catalytic activity">
    <reaction evidence="5">
        <text>S-methyl-5'-thioadenosine + phosphate = 5-(methylsulfanyl)-alpha-D-ribose 1-phosphate + adenine</text>
        <dbReference type="Rhea" id="RHEA:11852"/>
        <dbReference type="ChEBI" id="CHEBI:16708"/>
        <dbReference type="ChEBI" id="CHEBI:17509"/>
        <dbReference type="ChEBI" id="CHEBI:43474"/>
        <dbReference type="ChEBI" id="CHEBI:58533"/>
        <dbReference type="EC" id="2.4.2.28"/>
    </reaction>
</comment>
<protein>
    <recommendedName>
        <fullName evidence="5">S-methyl-5'-thioadenosine phosphorylase</fullName>
        <ecNumber evidence="5">2.4.2.28</ecNumber>
    </recommendedName>
    <alternativeName>
        <fullName evidence="5">5'-methylthioadenosine phosphorylase</fullName>
        <shortName evidence="5">MTA phosphorylase</shortName>
        <shortName evidence="5">MTAP</shortName>
    </alternativeName>
</protein>
<comment type="caution">
    <text evidence="7">The sequence shown here is derived from an EMBL/GenBank/DDBJ whole genome shotgun (WGS) entry which is preliminary data.</text>
</comment>
<dbReference type="GO" id="GO:0017061">
    <property type="term" value="F:S-methyl-5-thioadenosine phosphorylase activity"/>
    <property type="evidence" value="ECO:0007669"/>
    <property type="project" value="UniProtKB-UniRule"/>
</dbReference>
<evidence type="ECO:0000259" key="6">
    <source>
        <dbReference type="Pfam" id="PF01048"/>
    </source>
</evidence>
<dbReference type="GO" id="GO:0006166">
    <property type="term" value="P:purine ribonucleoside salvage"/>
    <property type="evidence" value="ECO:0007669"/>
    <property type="project" value="UniProtKB-KW"/>
</dbReference>
<keyword evidence="1 5" id="KW-0328">Glycosyltransferase</keyword>
<evidence type="ECO:0000256" key="4">
    <source>
        <dbReference type="ARBA" id="ARBA00063054"/>
    </source>
</evidence>
<dbReference type="OrthoDB" id="7681at2157"/>